<feature type="domain" description="Brix" evidence="2">
    <location>
        <begin position="131"/>
        <end position="316"/>
    </location>
</feature>
<protein>
    <recommendedName>
        <fullName evidence="2">Brix domain-containing protein</fullName>
    </recommendedName>
</protein>
<dbReference type="InterPro" id="IPR044281">
    <property type="entry name" value="IMP4/RPF1"/>
</dbReference>
<dbReference type="AlphaFoldDB" id="A0A2G8RU20"/>
<dbReference type="PROSITE" id="PS50833">
    <property type="entry name" value="BRIX"/>
    <property type="match status" value="1"/>
</dbReference>
<name>A0A2G8RU20_9APHY</name>
<evidence type="ECO:0000256" key="1">
    <source>
        <dbReference type="SAM" id="MobiDB-lite"/>
    </source>
</evidence>
<dbReference type="SMART" id="SM00879">
    <property type="entry name" value="Brix"/>
    <property type="match status" value="1"/>
</dbReference>
<sequence length="385" mass="43259">MPSSRFEPSSIKNKIKREEIARKQKKEKRQGKLQKRLAQAKAEADDPLIKKKRLAQNVPRTLDNTREYDPSTLTANPDTEAEAGPSTFPQDGDGDAASQPTVQPQDESAADIAADPFAEYFSGVLDPTIPPKVLITTSPKATRLTYDFCDELVGVFPGAEFIRRKKGKGFEMGRIAGWAANRGYSHLVVVNEDMKQPNALTVVHLPEGPTAYFKLTSIQLSQQISGHARATAHFPELVLNGFVTRLGHTVGRLFQTFFPPMPEFQGRQVVTLHNQRDFLFFRRHRYAFRSPEKVALQEIGPRFTLKLRSLKKGLPAVKILGAPSKPLQFEPGEDEDATPTDIPEGAMAVDEQSEHERKEIVPPTEDECIWVWKPELETTRRTFFL</sequence>
<dbReference type="Gene3D" id="3.40.50.10480">
    <property type="entry name" value="Probable brix-domain ribosomal biogenesis protein"/>
    <property type="match status" value="1"/>
</dbReference>
<comment type="caution">
    <text evidence="3">The sequence shown here is derived from an EMBL/GenBank/DDBJ whole genome shotgun (WGS) entry which is preliminary data.</text>
</comment>
<proteinExistence type="predicted"/>
<evidence type="ECO:0000313" key="3">
    <source>
        <dbReference type="EMBL" id="PIL25015.1"/>
    </source>
</evidence>
<dbReference type="InterPro" id="IPR007109">
    <property type="entry name" value="Brix"/>
</dbReference>
<dbReference type="STRING" id="1077348.A0A2G8RU20"/>
<evidence type="ECO:0000313" key="4">
    <source>
        <dbReference type="Proteomes" id="UP000230002"/>
    </source>
</evidence>
<dbReference type="EMBL" id="AYKW01000056">
    <property type="protein sequence ID" value="PIL25015.1"/>
    <property type="molecule type" value="Genomic_DNA"/>
</dbReference>
<reference evidence="3 4" key="1">
    <citation type="journal article" date="2015" name="Sci. Rep.">
        <title>Chromosome-level genome map provides insights into diverse defense mechanisms in the medicinal fungus Ganoderma sinense.</title>
        <authorList>
            <person name="Zhu Y."/>
            <person name="Xu J."/>
            <person name="Sun C."/>
            <person name="Zhou S."/>
            <person name="Xu H."/>
            <person name="Nelson D.R."/>
            <person name="Qian J."/>
            <person name="Song J."/>
            <person name="Luo H."/>
            <person name="Xiang L."/>
            <person name="Li Y."/>
            <person name="Xu Z."/>
            <person name="Ji A."/>
            <person name="Wang L."/>
            <person name="Lu S."/>
            <person name="Hayward A."/>
            <person name="Sun W."/>
            <person name="Li X."/>
            <person name="Schwartz D.C."/>
            <person name="Wang Y."/>
            <person name="Chen S."/>
        </authorList>
    </citation>
    <scope>NUCLEOTIDE SEQUENCE [LARGE SCALE GENOMIC DNA]</scope>
    <source>
        <strain evidence="3 4">ZZ0214-1</strain>
    </source>
</reference>
<dbReference type="GO" id="GO:0030687">
    <property type="term" value="C:preribosome, large subunit precursor"/>
    <property type="evidence" value="ECO:0007669"/>
    <property type="project" value="TreeGrafter"/>
</dbReference>
<keyword evidence="4" id="KW-1185">Reference proteome</keyword>
<dbReference type="GO" id="GO:0005730">
    <property type="term" value="C:nucleolus"/>
    <property type="evidence" value="ECO:0007669"/>
    <property type="project" value="TreeGrafter"/>
</dbReference>
<organism evidence="3 4">
    <name type="scientific">Ganoderma sinense ZZ0214-1</name>
    <dbReference type="NCBI Taxonomy" id="1077348"/>
    <lineage>
        <taxon>Eukaryota</taxon>
        <taxon>Fungi</taxon>
        <taxon>Dikarya</taxon>
        <taxon>Basidiomycota</taxon>
        <taxon>Agaricomycotina</taxon>
        <taxon>Agaricomycetes</taxon>
        <taxon>Polyporales</taxon>
        <taxon>Polyporaceae</taxon>
        <taxon>Ganoderma</taxon>
    </lineage>
</organism>
<gene>
    <name evidence="3" type="ORF">GSI_12903</name>
</gene>
<dbReference type="GO" id="GO:0042134">
    <property type="term" value="F:rRNA primary transcript binding"/>
    <property type="evidence" value="ECO:0007669"/>
    <property type="project" value="InterPro"/>
</dbReference>
<feature type="region of interest" description="Disordered" evidence="1">
    <location>
        <begin position="1"/>
        <end position="108"/>
    </location>
</feature>
<evidence type="ECO:0000259" key="2">
    <source>
        <dbReference type="PROSITE" id="PS50833"/>
    </source>
</evidence>
<dbReference type="Pfam" id="PF04427">
    <property type="entry name" value="Brix"/>
    <property type="match status" value="1"/>
</dbReference>
<dbReference type="GO" id="GO:0000460">
    <property type="term" value="P:maturation of 5.8S rRNA"/>
    <property type="evidence" value="ECO:0007669"/>
    <property type="project" value="TreeGrafter"/>
</dbReference>
<feature type="compositionally biased region" description="Polar residues" evidence="1">
    <location>
        <begin position="1"/>
        <end position="12"/>
    </location>
</feature>
<feature type="compositionally biased region" description="Basic residues" evidence="1">
    <location>
        <begin position="23"/>
        <end position="35"/>
    </location>
</feature>
<dbReference type="SUPFAM" id="SSF52954">
    <property type="entry name" value="Class II aaRS ABD-related"/>
    <property type="match status" value="1"/>
</dbReference>
<dbReference type="PANTHER" id="PTHR22734:SF3">
    <property type="entry name" value="RIBOSOME PRODUCTION FACTOR 1"/>
    <property type="match status" value="1"/>
</dbReference>
<dbReference type="GO" id="GO:0000470">
    <property type="term" value="P:maturation of LSU-rRNA"/>
    <property type="evidence" value="ECO:0007669"/>
    <property type="project" value="TreeGrafter"/>
</dbReference>
<dbReference type="OrthoDB" id="264354at2759"/>
<accession>A0A2G8RU20</accession>
<dbReference type="PANTHER" id="PTHR22734">
    <property type="entry name" value="U3 SMALL NUCLEOLAR RIBONUCLEOPROTEIN PROTEIN IMP4"/>
    <property type="match status" value="1"/>
</dbReference>
<dbReference type="Proteomes" id="UP000230002">
    <property type="component" value="Unassembled WGS sequence"/>
</dbReference>